<keyword evidence="4" id="KW-1185">Reference proteome</keyword>
<proteinExistence type="predicted"/>
<feature type="non-terminal residue" evidence="3">
    <location>
        <position position="74"/>
    </location>
</feature>
<name>A0A550CKJ8_9AGAR</name>
<keyword evidence="2" id="KW-0472">Membrane</keyword>
<evidence type="ECO:0000256" key="1">
    <source>
        <dbReference type="SAM" id="MobiDB-lite"/>
    </source>
</evidence>
<dbReference type="Proteomes" id="UP000320762">
    <property type="component" value="Unassembled WGS sequence"/>
</dbReference>
<evidence type="ECO:0000313" key="3">
    <source>
        <dbReference type="EMBL" id="TRM65326.1"/>
    </source>
</evidence>
<sequence length="74" mass="8612">MYLRFSILVAWPIDSVLLCLFLSVLSCLSRLSRLVSFRHPSLVRPRPAEYSPRRPTCPHRQRSSDRISDWVLTG</sequence>
<dbReference type="PROSITE" id="PS51257">
    <property type="entry name" value="PROKAR_LIPOPROTEIN"/>
    <property type="match status" value="1"/>
</dbReference>
<dbReference type="AlphaFoldDB" id="A0A550CKJ8"/>
<evidence type="ECO:0000313" key="4">
    <source>
        <dbReference type="Proteomes" id="UP000320762"/>
    </source>
</evidence>
<accession>A0A550CKJ8</accession>
<feature type="transmembrane region" description="Helical" evidence="2">
    <location>
        <begin position="6"/>
        <end position="28"/>
    </location>
</feature>
<keyword evidence="2" id="KW-0812">Transmembrane</keyword>
<keyword evidence="2" id="KW-1133">Transmembrane helix</keyword>
<dbReference type="EMBL" id="VDMD01000005">
    <property type="protein sequence ID" value="TRM65326.1"/>
    <property type="molecule type" value="Genomic_DNA"/>
</dbReference>
<comment type="caution">
    <text evidence="3">The sequence shown here is derived from an EMBL/GenBank/DDBJ whole genome shotgun (WGS) entry which is preliminary data.</text>
</comment>
<protein>
    <submittedName>
        <fullName evidence="3">Uncharacterized protein</fullName>
    </submittedName>
</protein>
<feature type="region of interest" description="Disordered" evidence="1">
    <location>
        <begin position="44"/>
        <end position="74"/>
    </location>
</feature>
<organism evidence="3 4">
    <name type="scientific">Schizophyllum amplum</name>
    <dbReference type="NCBI Taxonomy" id="97359"/>
    <lineage>
        <taxon>Eukaryota</taxon>
        <taxon>Fungi</taxon>
        <taxon>Dikarya</taxon>
        <taxon>Basidiomycota</taxon>
        <taxon>Agaricomycotina</taxon>
        <taxon>Agaricomycetes</taxon>
        <taxon>Agaricomycetidae</taxon>
        <taxon>Agaricales</taxon>
        <taxon>Schizophyllaceae</taxon>
        <taxon>Schizophyllum</taxon>
    </lineage>
</organism>
<gene>
    <name evidence="3" type="ORF">BD626DRAFT_488402</name>
</gene>
<reference evidence="3 4" key="1">
    <citation type="journal article" date="2019" name="New Phytol.">
        <title>Comparative genomics reveals unique wood-decay strategies and fruiting body development in the Schizophyllaceae.</title>
        <authorList>
            <person name="Almasi E."/>
            <person name="Sahu N."/>
            <person name="Krizsan K."/>
            <person name="Balint B."/>
            <person name="Kovacs G.M."/>
            <person name="Kiss B."/>
            <person name="Cseklye J."/>
            <person name="Drula E."/>
            <person name="Henrissat B."/>
            <person name="Nagy I."/>
            <person name="Chovatia M."/>
            <person name="Adam C."/>
            <person name="LaButti K."/>
            <person name="Lipzen A."/>
            <person name="Riley R."/>
            <person name="Grigoriev I.V."/>
            <person name="Nagy L.G."/>
        </authorList>
    </citation>
    <scope>NUCLEOTIDE SEQUENCE [LARGE SCALE GENOMIC DNA]</scope>
    <source>
        <strain evidence="3 4">NL-1724</strain>
    </source>
</reference>
<evidence type="ECO:0000256" key="2">
    <source>
        <dbReference type="SAM" id="Phobius"/>
    </source>
</evidence>